<dbReference type="PANTHER" id="PTHR33603:SF1">
    <property type="entry name" value="RIBOSOMAL RNA LARGE SUBUNIT METHYLTRANSFERASE H"/>
    <property type="match status" value="1"/>
</dbReference>
<keyword evidence="5" id="KW-0963">Cytoplasm</keyword>
<dbReference type="GO" id="GO:0005737">
    <property type="term" value="C:cytoplasm"/>
    <property type="evidence" value="ECO:0007669"/>
    <property type="project" value="UniProtKB-SubCell"/>
</dbReference>
<dbReference type="CDD" id="cd18081">
    <property type="entry name" value="RlmH-like"/>
    <property type="match status" value="1"/>
</dbReference>
<keyword evidence="1 5" id="KW-0489">Methyltransferase</keyword>
<dbReference type="GO" id="GO:0070038">
    <property type="term" value="F:rRNA (pseudouridine-N3-)-methyltransferase activity"/>
    <property type="evidence" value="ECO:0007669"/>
    <property type="project" value="UniProtKB-UniRule"/>
</dbReference>
<keyword evidence="7" id="KW-1185">Reference proteome</keyword>
<comment type="catalytic activity">
    <reaction evidence="5">
        <text>pseudouridine(1915) in 23S rRNA + S-adenosyl-L-methionine = N(3)-methylpseudouridine(1915) in 23S rRNA + S-adenosyl-L-homocysteine + H(+)</text>
        <dbReference type="Rhea" id="RHEA:42752"/>
        <dbReference type="Rhea" id="RHEA-COMP:10221"/>
        <dbReference type="Rhea" id="RHEA-COMP:10222"/>
        <dbReference type="ChEBI" id="CHEBI:15378"/>
        <dbReference type="ChEBI" id="CHEBI:57856"/>
        <dbReference type="ChEBI" id="CHEBI:59789"/>
        <dbReference type="ChEBI" id="CHEBI:65314"/>
        <dbReference type="ChEBI" id="CHEBI:74486"/>
        <dbReference type="EC" id="2.1.1.177"/>
    </reaction>
</comment>
<dbReference type="InterPro" id="IPR029026">
    <property type="entry name" value="tRNA_m1G_MTases_N"/>
</dbReference>
<dbReference type="PANTHER" id="PTHR33603">
    <property type="entry name" value="METHYLTRANSFERASE"/>
    <property type="match status" value="1"/>
</dbReference>
<dbReference type="Pfam" id="PF02590">
    <property type="entry name" value="SPOUT_MTase"/>
    <property type="match status" value="1"/>
</dbReference>
<comment type="function">
    <text evidence="5">Specifically methylates the pseudouridine at position 1915 (m3Psi1915) in 23S rRNA.</text>
</comment>
<feature type="binding site" evidence="5">
    <location>
        <begin position="123"/>
        <end position="128"/>
    </location>
    <ligand>
        <name>S-adenosyl-L-methionine</name>
        <dbReference type="ChEBI" id="CHEBI:59789"/>
    </ligand>
</feature>
<dbReference type="OrthoDB" id="9806643at2"/>
<dbReference type="EC" id="2.1.1.177" evidence="5"/>
<dbReference type="Proteomes" id="UP000182108">
    <property type="component" value="Unassembled WGS sequence"/>
</dbReference>
<dbReference type="InterPro" id="IPR003742">
    <property type="entry name" value="RlmH-like"/>
</dbReference>
<organism evidence="6 7">
    <name type="scientific">Tepidiphilus thermophilus</name>
    <dbReference type="NCBI Taxonomy" id="876478"/>
    <lineage>
        <taxon>Bacteria</taxon>
        <taxon>Pseudomonadati</taxon>
        <taxon>Pseudomonadota</taxon>
        <taxon>Hydrogenophilia</taxon>
        <taxon>Hydrogenophilales</taxon>
        <taxon>Hydrogenophilaceae</taxon>
        <taxon>Tepidiphilus</taxon>
    </lineage>
</organism>
<keyword evidence="5" id="KW-0698">rRNA processing</keyword>
<dbReference type="InterPro" id="IPR029028">
    <property type="entry name" value="Alpha/beta_knot_MTases"/>
</dbReference>
<dbReference type="AlphaFoldDB" id="A0A0K6IUK9"/>
<feature type="binding site" evidence="5">
    <location>
        <position position="104"/>
    </location>
    <ligand>
        <name>S-adenosyl-L-methionine</name>
        <dbReference type="ChEBI" id="CHEBI:59789"/>
    </ligand>
</feature>
<dbReference type="SUPFAM" id="SSF75217">
    <property type="entry name" value="alpha/beta knot"/>
    <property type="match status" value="1"/>
</dbReference>
<keyword evidence="2 5" id="KW-0808">Transferase</keyword>
<evidence type="ECO:0000256" key="3">
    <source>
        <dbReference type="ARBA" id="ARBA00022691"/>
    </source>
</evidence>
<evidence type="ECO:0000313" key="6">
    <source>
        <dbReference type="EMBL" id="CUB06790.1"/>
    </source>
</evidence>
<evidence type="ECO:0000256" key="5">
    <source>
        <dbReference type="HAMAP-Rule" id="MF_00658"/>
    </source>
</evidence>
<evidence type="ECO:0000256" key="4">
    <source>
        <dbReference type="ARBA" id="ARBA00038303"/>
    </source>
</evidence>
<keyword evidence="3 5" id="KW-0949">S-adenosyl-L-methionine</keyword>
<dbReference type="RefSeq" id="WP_055423249.1">
    <property type="nucleotide sequence ID" value="NZ_CYHH01000004.1"/>
</dbReference>
<feature type="binding site" evidence="5">
    <location>
        <position position="73"/>
    </location>
    <ligand>
        <name>S-adenosyl-L-methionine</name>
        <dbReference type="ChEBI" id="CHEBI:59789"/>
    </ligand>
</feature>
<accession>A0A0K6IUK9</accession>
<evidence type="ECO:0000256" key="1">
    <source>
        <dbReference type="ARBA" id="ARBA00022603"/>
    </source>
</evidence>
<evidence type="ECO:0000256" key="2">
    <source>
        <dbReference type="ARBA" id="ARBA00022679"/>
    </source>
</evidence>
<comment type="similarity">
    <text evidence="4 5">Belongs to the RNA methyltransferase RlmH family.</text>
</comment>
<comment type="subunit">
    <text evidence="5">Homodimer.</text>
</comment>
<name>A0A0K6IUK9_9PROT</name>
<proteinExistence type="inferred from homology"/>
<dbReference type="HAMAP" id="MF_00658">
    <property type="entry name" value="23SrRNA_methyltr_H"/>
    <property type="match status" value="1"/>
</dbReference>
<dbReference type="EMBL" id="CYHH01000004">
    <property type="protein sequence ID" value="CUB06790.1"/>
    <property type="molecule type" value="Genomic_DNA"/>
</dbReference>
<dbReference type="Gene3D" id="3.40.1280.10">
    <property type="match status" value="1"/>
</dbReference>
<protein>
    <recommendedName>
        <fullName evidence="5">Ribosomal RNA large subunit methyltransferase H</fullName>
        <ecNumber evidence="5">2.1.1.177</ecNumber>
    </recommendedName>
    <alternativeName>
        <fullName evidence="5">23S rRNA (pseudouridine1915-N3)-methyltransferase</fullName>
    </alternativeName>
    <alternativeName>
        <fullName evidence="5">23S rRNA m3Psi1915 methyltransferase</fullName>
    </alternativeName>
    <alternativeName>
        <fullName evidence="5">rRNA (pseudouridine-N3-)-methyltransferase RlmH</fullName>
    </alternativeName>
</protein>
<sequence length="156" mass="17199">MKLTLLAVGTRLPSWAESACAEYARRFPPDLPLAIVEVKAEPRTGGKPVVELKRREAERLRAQIPTGARLVALDEHGSDLDTKQLADRLQSWRRDGRDVALLIGGPDGLDPALLQAADETVRLSSLTLPHALARVVLIEALYRAWSLTAGHPYHRE</sequence>
<evidence type="ECO:0000313" key="7">
    <source>
        <dbReference type="Proteomes" id="UP000182108"/>
    </source>
</evidence>
<dbReference type="NCBIfam" id="NF000986">
    <property type="entry name" value="PRK00103.1-4"/>
    <property type="match status" value="1"/>
</dbReference>
<dbReference type="NCBIfam" id="TIGR00246">
    <property type="entry name" value="tRNA_RlmH_YbeA"/>
    <property type="match status" value="1"/>
</dbReference>
<comment type="subcellular location">
    <subcellularLocation>
        <location evidence="5">Cytoplasm</location>
    </subcellularLocation>
</comment>
<gene>
    <name evidence="5" type="primary">rlmH</name>
    <name evidence="6" type="ORF">Ga0061068_10445</name>
</gene>
<reference evidence="7" key="1">
    <citation type="submission" date="2015-08" db="EMBL/GenBank/DDBJ databases">
        <authorList>
            <person name="Babu N.S."/>
            <person name="Beckwith C.J."/>
            <person name="Beseler K.G."/>
            <person name="Brison A."/>
            <person name="Carone J.V."/>
            <person name="Caskin T.P."/>
            <person name="Diamond M."/>
            <person name="Durham M.E."/>
            <person name="Foxe J.M."/>
            <person name="Go M."/>
            <person name="Henderson B.A."/>
            <person name="Jones I.B."/>
            <person name="McGettigan J.A."/>
            <person name="Micheletti S.J."/>
            <person name="Nasrallah M.E."/>
            <person name="Ortiz D."/>
            <person name="Piller C.R."/>
            <person name="Privatt S.R."/>
            <person name="Schneider S.L."/>
            <person name="Sharp S."/>
            <person name="Smith T.C."/>
            <person name="Stanton J.D."/>
            <person name="Ullery H.E."/>
            <person name="Wilson R.J."/>
            <person name="Serrano M.G."/>
            <person name="Buck G."/>
            <person name="Lee V."/>
            <person name="Wang Y."/>
            <person name="Carvalho R."/>
            <person name="Voegtly L."/>
            <person name="Shi R."/>
            <person name="Duckworth R."/>
            <person name="Johnson A."/>
            <person name="Loviza R."/>
            <person name="Walstead R."/>
            <person name="Shah Z."/>
            <person name="Kiflezghi M."/>
            <person name="Wade K."/>
            <person name="Ball S.L."/>
            <person name="Bradley K.W."/>
            <person name="Asai D.J."/>
            <person name="Bowman C.A."/>
            <person name="Russell D.A."/>
            <person name="Pope W.H."/>
            <person name="Jacobs-Sera D."/>
            <person name="Hendrix R.W."/>
            <person name="Hatfull G.F."/>
        </authorList>
    </citation>
    <scope>NUCLEOTIDE SEQUENCE [LARGE SCALE GENOMIC DNA]</scope>
    <source>
        <strain evidence="7">JCM 19170</strain>
    </source>
</reference>
<dbReference type="PIRSF" id="PIRSF004505">
    <property type="entry name" value="MT_bac"/>
    <property type="match status" value="1"/>
</dbReference>